<keyword evidence="3" id="KW-0121">Carboxypeptidase</keyword>
<keyword evidence="2" id="KW-0378">Hydrolase</keyword>
<dbReference type="PANTHER" id="PTHR30023:SF0">
    <property type="entry name" value="PENICILLIN-SENSITIVE CARBOXYPEPTIDASE A"/>
    <property type="match status" value="1"/>
</dbReference>
<evidence type="ECO:0000256" key="1">
    <source>
        <dbReference type="ARBA" id="ARBA00006096"/>
    </source>
</evidence>
<dbReference type="GO" id="GO:0004180">
    <property type="term" value="F:carboxypeptidase activity"/>
    <property type="evidence" value="ECO:0007669"/>
    <property type="project" value="UniProtKB-KW"/>
</dbReference>
<organism evidence="3 4">
    <name type="scientific">Deinococcus radiotolerans</name>
    <dbReference type="NCBI Taxonomy" id="1309407"/>
    <lineage>
        <taxon>Bacteria</taxon>
        <taxon>Thermotogati</taxon>
        <taxon>Deinococcota</taxon>
        <taxon>Deinococci</taxon>
        <taxon>Deinococcales</taxon>
        <taxon>Deinococcaceae</taxon>
        <taxon>Deinococcus</taxon>
    </lineage>
</organism>
<gene>
    <name evidence="3" type="ORF">GCM10010844_15730</name>
</gene>
<dbReference type="Gene3D" id="3.40.710.10">
    <property type="entry name" value="DD-peptidase/beta-lactamase superfamily"/>
    <property type="match status" value="2"/>
</dbReference>
<dbReference type="PANTHER" id="PTHR30023">
    <property type="entry name" value="D-ALANYL-D-ALANINE CARBOXYPEPTIDASE"/>
    <property type="match status" value="1"/>
</dbReference>
<dbReference type="Proteomes" id="UP000604341">
    <property type="component" value="Unassembled WGS sequence"/>
</dbReference>
<comment type="caution">
    <text evidence="3">The sequence shown here is derived from an EMBL/GenBank/DDBJ whole genome shotgun (WGS) entry which is preliminary data.</text>
</comment>
<dbReference type="Pfam" id="PF02113">
    <property type="entry name" value="Peptidase_S13"/>
    <property type="match status" value="2"/>
</dbReference>
<evidence type="ECO:0000256" key="2">
    <source>
        <dbReference type="ARBA" id="ARBA00022801"/>
    </source>
</evidence>
<dbReference type="InterPro" id="IPR000667">
    <property type="entry name" value="Peptidase_S13"/>
</dbReference>
<protein>
    <submittedName>
        <fullName evidence="3">D-alanyl-D-alanine carboxypeptidase</fullName>
    </submittedName>
</protein>
<keyword evidence="4" id="KW-1185">Reference proteome</keyword>
<dbReference type="PRINTS" id="PR00922">
    <property type="entry name" value="DADACBPTASE3"/>
</dbReference>
<accession>A0ABQ2FH72</accession>
<name>A0ABQ2FH72_9DEIO</name>
<dbReference type="InterPro" id="IPR012338">
    <property type="entry name" value="Beta-lactam/transpept-like"/>
</dbReference>
<evidence type="ECO:0000313" key="3">
    <source>
        <dbReference type="EMBL" id="GGK98360.1"/>
    </source>
</evidence>
<sequence>MVVMPSRSALILGGMRRAFLIAVLLGLTGAAQVATPTAGEPVTLHLSREPGLSAGVRAALRGLPGNVETVVLVQDLRTRAVLEARQPDRALIPASTTKLVTAASVLDERGGAGGWWSAELTVPAAQVGQASVKAVTLRGSGDLTLSVADGAYSLRALARQAYAHGLREVGEVRVDDLGFDAAAWAVPLGAPMTALRLAEWHDDPPASAQAARERLGAALTAQLRAAGVRVARDAPARAAPWQAWVPPARTDDQGQALPPDPVTPVAARPEQGIASVRSASPFQVLAATLRPSDNLRAEELLGTLAHGANGTLRGALARERAYLRRLGADLSEVELHDGSGLSRENRLSPRVLVAVLREQFDLPAPLPGKTGLPAALYGARGNAFAEALPEAGTGENVPEHDGRGGTMALRLRGAGLDVRAKTGTLPGVSALAGYVTGRSGHVLAFAVIMNGPESTPILDLRAAQDRVVQAVAAAH</sequence>
<keyword evidence="3" id="KW-0645">Protease</keyword>
<dbReference type="EMBL" id="BMPE01000002">
    <property type="protein sequence ID" value="GGK98360.1"/>
    <property type="molecule type" value="Genomic_DNA"/>
</dbReference>
<comment type="similarity">
    <text evidence="1">Belongs to the peptidase S13 family.</text>
</comment>
<reference evidence="4" key="1">
    <citation type="journal article" date="2019" name="Int. J. Syst. Evol. Microbiol.">
        <title>The Global Catalogue of Microorganisms (GCM) 10K type strain sequencing project: providing services to taxonomists for standard genome sequencing and annotation.</title>
        <authorList>
            <consortium name="The Broad Institute Genomics Platform"/>
            <consortium name="The Broad Institute Genome Sequencing Center for Infectious Disease"/>
            <person name="Wu L."/>
            <person name="Ma J."/>
        </authorList>
    </citation>
    <scope>NUCLEOTIDE SEQUENCE [LARGE SCALE GENOMIC DNA]</scope>
    <source>
        <strain evidence="4">JCM 19173</strain>
    </source>
</reference>
<evidence type="ECO:0000313" key="4">
    <source>
        <dbReference type="Proteomes" id="UP000604341"/>
    </source>
</evidence>
<dbReference type="SUPFAM" id="SSF56601">
    <property type="entry name" value="beta-lactamase/transpeptidase-like"/>
    <property type="match status" value="1"/>
</dbReference>
<proteinExistence type="inferred from homology"/>